<keyword evidence="7" id="KW-0406">Ion transport</keyword>
<dbReference type="SUPFAM" id="SSF82861">
    <property type="entry name" value="Mechanosensitive channel protein MscS (YggB), transmembrane region"/>
    <property type="match status" value="1"/>
</dbReference>
<comment type="caution">
    <text evidence="10">The sequence shown here is derived from an EMBL/GenBank/DDBJ whole genome shotgun (WGS) entry which is preliminary data.</text>
</comment>
<dbReference type="EMBL" id="JAHSTY010000001">
    <property type="protein sequence ID" value="MBV4452363.1"/>
    <property type="molecule type" value="Genomic_DNA"/>
</dbReference>
<protein>
    <recommendedName>
        <fullName evidence="7">Small-conductance mechanosensitive channel</fullName>
    </recommendedName>
</protein>
<comment type="similarity">
    <text evidence="2 7">Belongs to the MscS (TC 1.A.23) family.</text>
</comment>
<comment type="function">
    <text evidence="7">Mechanosensitive channel that participates in the regulation of osmotic pressure changes within the cell, opening in response to stretch forces in the membrane lipid bilayer, without the need for other proteins. Contributes to normal resistance to hypoosmotic shock. Forms an ion channel of 1.0 nanosiemens conductance with a slight preference for anions.</text>
</comment>
<gene>
    <name evidence="10" type="ORF">KVG91_07085</name>
</gene>
<keyword evidence="4 7" id="KW-0812">Transmembrane</keyword>
<comment type="caution">
    <text evidence="7">Lacks conserved residue(s) required for the propagation of feature annotation.</text>
</comment>
<evidence type="ECO:0000313" key="10">
    <source>
        <dbReference type="EMBL" id="MBV4452363.1"/>
    </source>
</evidence>
<feature type="transmembrane region" description="Helical" evidence="7">
    <location>
        <begin position="24"/>
        <end position="45"/>
    </location>
</feature>
<proteinExistence type="inferred from homology"/>
<dbReference type="Gene3D" id="1.10.287.1260">
    <property type="match status" value="1"/>
</dbReference>
<evidence type="ECO:0000313" key="11">
    <source>
        <dbReference type="Proteomes" id="UP001048976"/>
    </source>
</evidence>
<evidence type="ECO:0000256" key="1">
    <source>
        <dbReference type="ARBA" id="ARBA00004651"/>
    </source>
</evidence>
<keyword evidence="5 7" id="KW-1133">Transmembrane helix</keyword>
<keyword evidence="11" id="KW-1185">Reference proteome</keyword>
<dbReference type="SUPFAM" id="SSF82689">
    <property type="entry name" value="Mechanosensitive channel protein MscS (YggB), C-terminal domain"/>
    <property type="match status" value="1"/>
</dbReference>
<evidence type="ECO:0000256" key="4">
    <source>
        <dbReference type="ARBA" id="ARBA00022692"/>
    </source>
</evidence>
<dbReference type="PROSITE" id="PS01246">
    <property type="entry name" value="UPF0003"/>
    <property type="match status" value="1"/>
</dbReference>
<feature type="transmembrane region" description="Helical" evidence="7">
    <location>
        <begin position="93"/>
        <end position="124"/>
    </location>
</feature>
<feature type="domain" description="Mechanosensitive ion channel MscS" evidence="8">
    <location>
        <begin position="111"/>
        <end position="177"/>
    </location>
</feature>
<keyword evidence="7" id="KW-0407">Ion channel</keyword>
<dbReference type="InterPro" id="IPR011014">
    <property type="entry name" value="MscS_channel_TM-2"/>
</dbReference>
<dbReference type="InterPro" id="IPR006685">
    <property type="entry name" value="MscS_channel_2nd"/>
</dbReference>
<dbReference type="SUPFAM" id="SSF50182">
    <property type="entry name" value="Sm-like ribonucleoproteins"/>
    <property type="match status" value="1"/>
</dbReference>
<dbReference type="Gene3D" id="2.30.30.60">
    <property type="match status" value="1"/>
</dbReference>
<feature type="transmembrane region" description="Helical" evidence="7">
    <location>
        <begin position="65"/>
        <end position="87"/>
    </location>
</feature>
<comment type="subcellular location">
    <subcellularLocation>
        <location evidence="7">Cell inner membrane</location>
        <topology evidence="7">Multi-pass membrane protein</topology>
    </subcellularLocation>
    <subcellularLocation>
        <location evidence="1">Cell membrane</location>
        <topology evidence="1">Multi-pass membrane protein</topology>
    </subcellularLocation>
</comment>
<dbReference type="InterPro" id="IPR006686">
    <property type="entry name" value="MscS_channel_CS"/>
</dbReference>
<keyword evidence="7" id="KW-0813">Transport</keyword>
<dbReference type="InterPro" id="IPR010920">
    <property type="entry name" value="LSM_dom_sf"/>
</dbReference>
<dbReference type="InterPro" id="IPR049278">
    <property type="entry name" value="MS_channel_C"/>
</dbReference>
<dbReference type="PANTHER" id="PTHR30221">
    <property type="entry name" value="SMALL-CONDUCTANCE MECHANOSENSITIVE CHANNEL"/>
    <property type="match status" value="1"/>
</dbReference>
<feature type="domain" description="Mechanosensitive ion channel MscS C-terminal" evidence="9">
    <location>
        <begin position="183"/>
        <end position="264"/>
    </location>
</feature>
<keyword evidence="6 7" id="KW-0472">Membrane</keyword>
<dbReference type="PANTHER" id="PTHR30221:SF1">
    <property type="entry name" value="SMALL-CONDUCTANCE MECHANOSENSITIVE CHANNEL"/>
    <property type="match status" value="1"/>
</dbReference>
<dbReference type="RefSeq" id="WP_169377936.1">
    <property type="nucleotide sequence ID" value="NZ_JAHSTY010000001.1"/>
</dbReference>
<accession>A0ABS6NVW6</accession>
<name>A0ABS6NVW6_9PSED</name>
<evidence type="ECO:0000259" key="8">
    <source>
        <dbReference type="Pfam" id="PF00924"/>
    </source>
</evidence>
<evidence type="ECO:0000256" key="7">
    <source>
        <dbReference type="RuleBase" id="RU369025"/>
    </source>
</evidence>
<evidence type="ECO:0000256" key="2">
    <source>
        <dbReference type="ARBA" id="ARBA00008017"/>
    </source>
</evidence>
<organism evidence="10 11">
    <name type="scientific">Pseudomonas azadiae</name>
    <dbReference type="NCBI Taxonomy" id="2843612"/>
    <lineage>
        <taxon>Bacteria</taxon>
        <taxon>Pseudomonadati</taxon>
        <taxon>Pseudomonadota</taxon>
        <taxon>Gammaproteobacteria</taxon>
        <taxon>Pseudomonadales</taxon>
        <taxon>Pseudomonadaceae</taxon>
        <taxon>Pseudomonas</taxon>
    </lineage>
</organism>
<dbReference type="Proteomes" id="UP001048976">
    <property type="component" value="Unassembled WGS sequence"/>
</dbReference>
<dbReference type="Gene3D" id="3.30.70.100">
    <property type="match status" value="1"/>
</dbReference>
<dbReference type="InterPro" id="IPR011066">
    <property type="entry name" value="MscS_channel_C_sf"/>
</dbReference>
<dbReference type="Pfam" id="PF00924">
    <property type="entry name" value="MS_channel_2nd"/>
    <property type="match status" value="1"/>
</dbReference>
<evidence type="ECO:0000256" key="3">
    <source>
        <dbReference type="ARBA" id="ARBA00022475"/>
    </source>
</evidence>
<keyword evidence="3" id="KW-1003">Cell membrane</keyword>
<comment type="subunit">
    <text evidence="7">Homoheptamer.</text>
</comment>
<evidence type="ECO:0000256" key="6">
    <source>
        <dbReference type="ARBA" id="ARBA00023136"/>
    </source>
</evidence>
<evidence type="ECO:0000256" key="5">
    <source>
        <dbReference type="ARBA" id="ARBA00022989"/>
    </source>
</evidence>
<dbReference type="InterPro" id="IPR023408">
    <property type="entry name" value="MscS_beta-dom_sf"/>
</dbReference>
<sequence length="280" mass="30601">MDLNAEMDHLIKTSQSWIPMIMEYGSRVLLAVVTLAIGWWLINVFTHRVGRLLALRNADLALQHFITSLANIALKVMLIVSVASMIGVATTSFVAAIGAATLAIGLALQGSLANFAGGVLILLFRPFRIGDWIEAQGTSGTVDSIQIFHTVLRTGDNKTVIVPNGILSNGIITNTNRQPTRKVVFDVGVDYEADLQKAREVLLELAKDPRVLADPEAVAVVSTLGDSSITVSLRCWTKTSDYWDVVFMFNELARDRLKAAGIDIPFPQRVIRVMQETVAK</sequence>
<dbReference type="Pfam" id="PF21082">
    <property type="entry name" value="MS_channel_3rd"/>
    <property type="match status" value="1"/>
</dbReference>
<evidence type="ECO:0000259" key="9">
    <source>
        <dbReference type="Pfam" id="PF21082"/>
    </source>
</evidence>
<reference evidence="10" key="1">
    <citation type="submission" date="2021-06" db="EMBL/GenBank/DDBJ databases">
        <title>Updating the genus Pseudomonas: Description of 43 new species and partition of the Pseudomonas putida group.</title>
        <authorList>
            <person name="Girard L."/>
            <person name="Lood C."/>
            <person name="Vandamme P."/>
            <person name="Rokni-Zadeh H."/>
            <person name="Van Noort V."/>
            <person name="Hofte M."/>
            <person name="Lavigne R."/>
            <person name="De Mot R."/>
        </authorList>
    </citation>
    <scope>NUCLEOTIDE SEQUENCE</scope>
    <source>
        <strain evidence="10">SWRI103</strain>
    </source>
</reference>
<dbReference type="InterPro" id="IPR045275">
    <property type="entry name" value="MscS_archaea/bacteria_type"/>
</dbReference>
<keyword evidence="7" id="KW-0997">Cell inner membrane</keyword>